<dbReference type="InterPro" id="IPR019481">
    <property type="entry name" value="TFIIIC_triple_barrel"/>
</dbReference>
<feature type="compositionally biased region" description="Polar residues" evidence="1">
    <location>
        <begin position="468"/>
        <end position="483"/>
    </location>
</feature>
<evidence type="ECO:0000259" key="2">
    <source>
        <dbReference type="PROSITE" id="PS50222"/>
    </source>
</evidence>
<organism evidence="3 4">
    <name type="scientific">Symbiodinium natans</name>
    <dbReference type="NCBI Taxonomy" id="878477"/>
    <lineage>
        <taxon>Eukaryota</taxon>
        <taxon>Sar</taxon>
        <taxon>Alveolata</taxon>
        <taxon>Dinophyceae</taxon>
        <taxon>Suessiales</taxon>
        <taxon>Symbiodiniaceae</taxon>
        <taxon>Symbiodinium</taxon>
    </lineage>
</organism>
<dbReference type="InterPro" id="IPR018247">
    <property type="entry name" value="EF_Hand_1_Ca_BS"/>
</dbReference>
<feature type="compositionally biased region" description="Basic and acidic residues" evidence="1">
    <location>
        <begin position="144"/>
        <end position="160"/>
    </location>
</feature>
<feature type="compositionally biased region" description="Basic and acidic residues" evidence="1">
    <location>
        <begin position="316"/>
        <end position="329"/>
    </location>
</feature>
<dbReference type="AlphaFoldDB" id="A0A812IH15"/>
<evidence type="ECO:0000256" key="1">
    <source>
        <dbReference type="SAM" id="MobiDB-lite"/>
    </source>
</evidence>
<protein>
    <recommendedName>
        <fullName evidence="2">EF-hand domain-containing protein</fullName>
    </recommendedName>
</protein>
<evidence type="ECO:0000313" key="3">
    <source>
        <dbReference type="EMBL" id="CAE7036301.1"/>
    </source>
</evidence>
<dbReference type="GO" id="GO:0005509">
    <property type="term" value="F:calcium ion binding"/>
    <property type="evidence" value="ECO:0007669"/>
    <property type="project" value="InterPro"/>
</dbReference>
<gene>
    <name evidence="3" type="ORF">SNAT2548_LOCUS4413</name>
</gene>
<comment type="caution">
    <text evidence="3">The sequence shown here is derived from an EMBL/GenBank/DDBJ whole genome shotgun (WGS) entry which is preliminary data.</text>
</comment>
<feature type="compositionally biased region" description="Pro residues" evidence="1">
    <location>
        <begin position="249"/>
        <end position="258"/>
    </location>
</feature>
<feature type="region of interest" description="Disordered" evidence="1">
    <location>
        <begin position="114"/>
        <end position="346"/>
    </location>
</feature>
<dbReference type="OrthoDB" id="186625at2759"/>
<proteinExistence type="predicted"/>
<feature type="domain" description="EF-hand" evidence="2">
    <location>
        <begin position="351"/>
        <end position="386"/>
    </location>
</feature>
<dbReference type="PROSITE" id="PS50222">
    <property type="entry name" value="EF_HAND_2"/>
    <property type="match status" value="1"/>
</dbReference>
<feature type="compositionally biased region" description="Polar residues" evidence="1">
    <location>
        <begin position="218"/>
        <end position="234"/>
    </location>
</feature>
<evidence type="ECO:0000313" key="4">
    <source>
        <dbReference type="Proteomes" id="UP000604046"/>
    </source>
</evidence>
<sequence>MCRVPAPCLGHPAWVPMASWANLPPGTEVLVLGRFPQLENSQFFNSATSFQVEGLDGPEPRIIVDGTFCFRGRHQRPMSTNLLFSEDKSEDQLQGASEHVVRFELDRSGAHLPREAWSARSSASTAKEPAKDPAAEATVPRLEQPAEARQEEQGRAEELPSARSGHGSPAATTESEQPQGEAEAQPEMKSRKKRRRQQHAQPWCLAPSRNRHRETEVPSLSLTNTSVAQQSLLDASTGAETRRPLTSRLPPPFPPRTPPSHRSSAHRSSARHSQQTHSGSAGTWHKATTDSFHSSQPPRLRSAWATSQSFSARGRAKGDEAFRRSEKTRSVGNMPDLGLHHSEAKEEAPEELTVAMHALFDVYDKDRSGSVNLDDFVETQAEVLWDDEGMQSLPLEDLVAQYLEVRRPGCVGLDGAGLDFEGFVRWQLQWQSPLWVTGTEKEIVEHCLKLKEHLMSRRPPPETRSTSKRSAPSSRLPFTSRLRQSCRRRWPPGKARAAERPGTTSARTARCRRYGGHATAARGFCEPPAEVARDIAEYEAVQNLREEESDDESWARKLLEATADEEETKSRTIGEAPMGSSEGDALARHELS</sequence>
<feature type="region of interest" description="Disordered" evidence="1">
    <location>
        <begin position="454"/>
        <end position="508"/>
    </location>
</feature>
<dbReference type="EMBL" id="CAJNDS010000269">
    <property type="protein sequence ID" value="CAE7036301.1"/>
    <property type="molecule type" value="Genomic_DNA"/>
</dbReference>
<name>A0A812IH15_9DINO</name>
<dbReference type="Pfam" id="PF10419">
    <property type="entry name" value="TFIIIC_sub6"/>
    <property type="match status" value="1"/>
</dbReference>
<keyword evidence="4" id="KW-1185">Reference proteome</keyword>
<dbReference type="PROSITE" id="PS00018">
    <property type="entry name" value="EF_HAND_1"/>
    <property type="match status" value="1"/>
</dbReference>
<feature type="region of interest" description="Disordered" evidence="1">
    <location>
        <begin position="560"/>
        <end position="592"/>
    </location>
</feature>
<dbReference type="Gene3D" id="2.60.40.4370">
    <property type="match status" value="1"/>
</dbReference>
<dbReference type="Proteomes" id="UP000604046">
    <property type="component" value="Unassembled WGS sequence"/>
</dbReference>
<reference evidence="3" key="1">
    <citation type="submission" date="2021-02" db="EMBL/GenBank/DDBJ databases">
        <authorList>
            <person name="Dougan E. K."/>
            <person name="Rhodes N."/>
            <person name="Thang M."/>
            <person name="Chan C."/>
        </authorList>
    </citation>
    <scope>NUCLEOTIDE SEQUENCE</scope>
</reference>
<dbReference type="InterPro" id="IPR002048">
    <property type="entry name" value="EF_hand_dom"/>
</dbReference>
<feature type="compositionally biased region" description="Low complexity" evidence="1">
    <location>
        <begin position="174"/>
        <end position="187"/>
    </location>
</feature>
<accession>A0A812IH15</accession>